<dbReference type="EMBL" id="JANBOI010002796">
    <property type="protein sequence ID" value="KAJ1719826.1"/>
    <property type="molecule type" value="Genomic_DNA"/>
</dbReference>
<dbReference type="InterPro" id="IPR023346">
    <property type="entry name" value="Lysozyme-like_dom_sf"/>
</dbReference>
<dbReference type="AlphaFoldDB" id="A0A9W7XUY4"/>
<comment type="caution">
    <text evidence="1">The sequence shown here is derived from an EMBL/GenBank/DDBJ whole genome shotgun (WGS) entry which is preliminary data.</text>
</comment>
<name>A0A9W7XUY4_9FUNG</name>
<keyword evidence="2" id="KW-1185">Reference proteome</keyword>
<dbReference type="SUPFAM" id="SSF53955">
    <property type="entry name" value="Lysozyme-like"/>
    <property type="match status" value="1"/>
</dbReference>
<dbReference type="InterPro" id="IPR023099">
    <property type="entry name" value="Glyco_hydro_46_N"/>
</dbReference>
<dbReference type="OrthoDB" id="76114at2759"/>
<evidence type="ECO:0008006" key="3">
    <source>
        <dbReference type="Google" id="ProtNLM"/>
    </source>
</evidence>
<dbReference type="InterPro" id="IPR000400">
    <property type="entry name" value="Glyco_hydro_46"/>
</dbReference>
<dbReference type="Gene3D" id="3.30.386.10">
    <property type="entry name" value="Chitosanase, subunit A, domain 2"/>
    <property type="match status" value="1"/>
</dbReference>
<dbReference type="GO" id="GO:0016977">
    <property type="term" value="F:chitosanase activity"/>
    <property type="evidence" value="ECO:0007669"/>
    <property type="project" value="InterPro"/>
</dbReference>
<evidence type="ECO:0000313" key="1">
    <source>
        <dbReference type="EMBL" id="KAJ1719826.1"/>
    </source>
</evidence>
<proteinExistence type="predicted"/>
<dbReference type="Proteomes" id="UP001143981">
    <property type="component" value="Unassembled WGS sequence"/>
</dbReference>
<accession>A0A9W7XUY4</accession>
<sequence>MCESSDSGYTAGIAQFNTKDGSALKVVDKYKDGSNYQDEFEAVYAALEKAAKDKSASTDGLTDFCDAWTTAAGNGNAFYSAQVAVARSMLEKNAKQSTWTIGLKYPLSKSLMMLTAFSNGYGKDGSTLGGIIAAADKKFDADTPGDSGNTLKIGEYSVDEMEWVKAFLDAKDELSGDSSSKQSDVIRNIIKGGYYKFNQSFKVKGINGKSVSFTCGNPTTSN</sequence>
<reference evidence="1" key="1">
    <citation type="submission" date="2022-07" db="EMBL/GenBank/DDBJ databases">
        <title>Phylogenomic reconstructions and comparative analyses of Kickxellomycotina fungi.</title>
        <authorList>
            <person name="Reynolds N.K."/>
            <person name="Stajich J.E."/>
            <person name="Barry K."/>
            <person name="Grigoriev I.V."/>
            <person name="Crous P."/>
            <person name="Smith M.E."/>
        </authorList>
    </citation>
    <scope>NUCLEOTIDE SEQUENCE</scope>
    <source>
        <strain evidence="1">BCRC 34381</strain>
    </source>
</reference>
<dbReference type="GO" id="GO:0005975">
    <property type="term" value="P:carbohydrate metabolic process"/>
    <property type="evidence" value="ECO:0007669"/>
    <property type="project" value="InterPro"/>
</dbReference>
<dbReference type="GO" id="GO:0005576">
    <property type="term" value="C:extracellular region"/>
    <property type="evidence" value="ECO:0007669"/>
    <property type="project" value="InterPro"/>
</dbReference>
<dbReference type="Pfam" id="PF01374">
    <property type="entry name" value="Glyco_hydro_46"/>
    <property type="match status" value="1"/>
</dbReference>
<protein>
    <recommendedName>
        <fullName evidence="3">Chitosanase</fullName>
    </recommendedName>
</protein>
<dbReference type="Gene3D" id="1.20.141.10">
    <property type="entry name" value="Chitosanase, subunit A, domain 1"/>
    <property type="match status" value="1"/>
</dbReference>
<organism evidence="1 2">
    <name type="scientific">Coemansia biformis</name>
    <dbReference type="NCBI Taxonomy" id="1286918"/>
    <lineage>
        <taxon>Eukaryota</taxon>
        <taxon>Fungi</taxon>
        <taxon>Fungi incertae sedis</taxon>
        <taxon>Zoopagomycota</taxon>
        <taxon>Kickxellomycotina</taxon>
        <taxon>Kickxellomycetes</taxon>
        <taxon>Kickxellales</taxon>
        <taxon>Kickxellaceae</taxon>
        <taxon>Coemansia</taxon>
    </lineage>
</organism>
<gene>
    <name evidence="1" type="ORF">LPJ61_006246</name>
</gene>
<evidence type="ECO:0000313" key="2">
    <source>
        <dbReference type="Proteomes" id="UP001143981"/>
    </source>
</evidence>